<protein>
    <submittedName>
        <fullName evidence="2">A-kinase-interacting protein 1</fullName>
    </submittedName>
</protein>
<accession>A0ABM1K8V0</accession>
<gene>
    <name evidence="2" type="primary">AKIP1</name>
</gene>
<organism evidence="1 2">
    <name type="scientific">Gekko japonicus</name>
    <name type="common">Schlegel's Japanese gecko</name>
    <dbReference type="NCBI Taxonomy" id="146911"/>
    <lineage>
        <taxon>Eukaryota</taxon>
        <taxon>Metazoa</taxon>
        <taxon>Chordata</taxon>
        <taxon>Craniata</taxon>
        <taxon>Vertebrata</taxon>
        <taxon>Euteleostomi</taxon>
        <taxon>Lepidosauria</taxon>
        <taxon>Squamata</taxon>
        <taxon>Bifurcata</taxon>
        <taxon>Gekkota</taxon>
        <taxon>Gekkonidae</taxon>
        <taxon>Gekkoninae</taxon>
        <taxon>Gekko</taxon>
    </lineage>
</organism>
<dbReference type="GeneID" id="107113329"/>
<sequence>MESRAISVNHHLMQRTATLAREVLERAKKRKVIWPGPAGLQRRTLQEGDDEDVYLNAAFASVAEHMGHISEECKKYYCCAPPFQFTDNEVAHVFRYHGQLASESLLKAFEDEENKMCPIVEEPGCSDTDALIPTKTSEQKDIYIEVSPGTYTISASSGEDQVKQTHVVEIQPGQSVHLSFDL</sequence>
<dbReference type="RefSeq" id="XP_015270137.1">
    <property type="nucleotide sequence ID" value="XM_015414651.1"/>
</dbReference>
<proteinExistence type="predicted"/>
<evidence type="ECO:0000313" key="2">
    <source>
        <dbReference type="RefSeq" id="XP_015270137.1"/>
    </source>
</evidence>
<keyword evidence="1" id="KW-1185">Reference proteome</keyword>
<dbReference type="Proteomes" id="UP000694871">
    <property type="component" value="Unplaced"/>
</dbReference>
<reference evidence="2" key="1">
    <citation type="submission" date="2025-08" db="UniProtKB">
        <authorList>
            <consortium name="RefSeq"/>
        </authorList>
    </citation>
    <scope>IDENTIFICATION</scope>
</reference>
<name>A0ABM1K8V0_GEKJA</name>
<evidence type="ECO:0000313" key="1">
    <source>
        <dbReference type="Proteomes" id="UP000694871"/>
    </source>
</evidence>
<dbReference type="InterPro" id="IPR033214">
    <property type="entry name" value="AKIP1"/>
</dbReference>
<dbReference type="PANTHER" id="PTHR14330">
    <property type="entry name" value="A-KINASE-INTERACTING PROTEIN 1"/>
    <property type="match status" value="1"/>
</dbReference>
<dbReference type="PANTHER" id="PTHR14330:SF2">
    <property type="entry name" value="A-KINASE-INTERACTING PROTEIN 1"/>
    <property type="match status" value="1"/>
</dbReference>